<dbReference type="RefSeq" id="WP_004265356.1">
    <property type="nucleotide sequence ID" value="NZ_AP024685.1"/>
</dbReference>
<evidence type="ECO:0000256" key="3">
    <source>
        <dbReference type="ARBA" id="ARBA00011245"/>
    </source>
</evidence>
<dbReference type="OrthoDB" id="9800855at2"/>
<dbReference type="GO" id="GO:0034039">
    <property type="term" value="F:8-oxo-7,8-dihydroguanine DNA N-glycosylase activity"/>
    <property type="evidence" value="ECO:0007669"/>
    <property type="project" value="TreeGrafter"/>
</dbReference>
<dbReference type="InterPro" id="IPR020629">
    <property type="entry name" value="FPG_Glyclase"/>
</dbReference>
<evidence type="ECO:0000256" key="8">
    <source>
        <dbReference type="ARBA" id="ARBA00022833"/>
    </source>
</evidence>
<evidence type="ECO:0000313" key="21">
    <source>
        <dbReference type="EMBL" id="WDC91720.1"/>
    </source>
</evidence>
<feature type="domain" description="Formamidopyrimidine-DNA glycosylase catalytic" evidence="18">
    <location>
        <begin position="2"/>
        <end position="114"/>
    </location>
</feature>
<evidence type="ECO:0000256" key="10">
    <source>
        <dbReference type="ARBA" id="ARBA00023204"/>
    </source>
</evidence>
<feature type="active site" description="Proton donor; for beta-elimination activity" evidence="16">
    <location>
        <position position="58"/>
    </location>
</feature>
<evidence type="ECO:0000256" key="1">
    <source>
        <dbReference type="ARBA" id="ARBA00001668"/>
    </source>
</evidence>
<protein>
    <recommendedName>
        <fullName evidence="16">Formamidopyrimidine-DNA glycosylase</fullName>
        <shortName evidence="16">Fapy-DNA glycosylase</shortName>
        <ecNumber evidence="16">3.2.2.23</ecNumber>
    </recommendedName>
    <alternativeName>
        <fullName evidence="16">DNA-(apurinic or apyrimidinic site) lyase MutM</fullName>
        <shortName evidence="16">AP lyase MutM</shortName>
        <ecNumber evidence="16">4.2.99.18</ecNumber>
    </alternativeName>
</protein>
<dbReference type="Proteomes" id="UP001215533">
    <property type="component" value="Chromosome"/>
</dbReference>
<keyword evidence="6 16" id="KW-0863">Zinc-finger</keyword>
<evidence type="ECO:0000256" key="12">
    <source>
        <dbReference type="ARBA" id="ARBA00023268"/>
    </source>
</evidence>
<feature type="active site" description="Proton donor; for delta-elimination activity" evidence="16">
    <location>
        <position position="263"/>
    </location>
</feature>
<dbReference type="FunFam" id="3.20.190.10:FF:000001">
    <property type="entry name" value="Formamidopyrimidine-DNA glycosylase"/>
    <property type="match status" value="1"/>
</dbReference>
<evidence type="ECO:0000256" key="5">
    <source>
        <dbReference type="ARBA" id="ARBA00022763"/>
    </source>
</evidence>
<dbReference type="GO" id="GO:0003690">
    <property type="term" value="F:double-stranded DNA binding"/>
    <property type="evidence" value="ECO:0007669"/>
    <property type="project" value="UniProtKB-ARBA"/>
</dbReference>
<evidence type="ECO:0000313" key="23">
    <source>
        <dbReference type="Proteomes" id="UP000825100"/>
    </source>
</evidence>
<dbReference type="GO" id="GO:0003684">
    <property type="term" value="F:damaged DNA binding"/>
    <property type="evidence" value="ECO:0007669"/>
    <property type="project" value="InterPro"/>
</dbReference>
<dbReference type="SUPFAM" id="SSF81624">
    <property type="entry name" value="N-terminal domain of MutM-like DNA repair proteins"/>
    <property type="match status" value="1"/>
</dbReference>
<evidence type="ECO:0000313" key="20">
    <source>
        <dbReference type="EMBL" id="BCX31192.1"/>
    </source>
</evidence>
<comment type="catalytic activity">
    <reaction evidence="1 16">
        <text>Hydrolysis of DNA containing ring-opened 7-methylguanine residues, releasing 2,6-diamino-4-hydroxy-5-(N-methyl)formamidopyrimidine.</text>
        <dbReference type="EC" id="3.2.2.23"/>
    </reaction>
</comment>
<dbReference type="Pfam" id="PF06827">
    <property type="entry name" value="zf-FPG_IleRS"/>
    <property type="match status" value="1"/>
</dbReference>
<gene>
    <name evidence="16 21" type="primary">mutM</name>
    <name evidence="16" type="synonym">fpg</name>
    <name evidence="19" type="ORF">CG419_03160</name>
    <name evidence="20" type="ORF">LTWDN19_17590</name>
    <name evidence="21" type="ORF">PSR33_05900</name>
</gene>
<evidence type="ECO:0000313" key="24">
    <source>
        <dbReference type="Proteomes" id="UP001215533"/>
    </source>
</evidence>
<evidence type="ECO:0000313" key="22">
    <source>
        <dbReference type="Proteomes" id="UP000199749"/>
    </source>
</evidence>
<keyword evidence="5 16" id="KW-0227">DNA damage</keyword>
<evidence type="ECO:0000256" key="14">
    <source>
        <dbReference type="ARBA" id="ARBA00044632"/>
    </source>
</evidence>
<dbReference type="Pfam" id="PF06831">
    <property type="entry name" value="H2TH"/>
    <property type="match status" value="1"/>
</dbReference>
<dbReference type="PANTHER" id="PTHR22993:SF9">
    <property type="entry name" value="FORMAMIDOPYRIMIDINE-DNA GLYCOSYLASE"/>
    <property type="match status" value="1"/>
</dbReference>
<comment type="similarity">
    <text evidence="2 16">Belongs to the FPG family.</text>
</comment>
<dbReference type="NCBIfam" id="TIGR00577">
    <property type="entry name" value="fpg"/>
    <property type="match status" value="1"/>
</dbReference>
<dbReference type="InterPro" id="IPR015886">
    <property type="entry name" value="H2TH_FPG"/>
</dbReference>
<dbReference type="SUPFAM" id="SSF57716">
    <property type="entry name" value="Glucocorticoid receptor-like (DNA-binding domain)"/>
    <property type="match status" value="1"/>
</dbReference>
<comment type="subunit">
    <text evidence="3 16">Monomer.</text>
</comment>
<dbReference type="InterPro" id="IPR012319">
    <property type="entry name" value="FPG_cat"/>
</dbReference>
<comment type="function">
    <text evidence="16">Involved in base excision repair of DNA damaged by oxidation or by mutagenic agents. Acts as DNA glycosylase that recognizes and removes damaged bases. Has a preference for oxidized purines, such as 7,8-dihydro-8-oxoguanine (8-oxoG). Has AP (apurinic/apyrimidinic) lyase activity and introduces nicks in the DNA strand. Cleaves the DNA backbone by beta-delta elimination to generate a single-strand break at the site of the removed base with both 3'- and 5'-phosphates.</text>
</comment>
<evidence type="ECO:0000313" key="19">
    <source>
        <dbReference type="EMBL" id="ASN59678.1"/>
    </source>
</evidence>
<dbReference type="EMBL" id="AP024685">
    <property type="protein sequence ID" value="BCX31192.1"/>
    <property type="molecule type" value="Genomic_DNA"/>
</dbReference>
<keyword evidence="7 16" id="KW-0378">Hydrolase</keyword>
<feature type="binding site" evidence="16">
    <location>
        <position position="111"/>
    </location>
    <ligand>
        <name>DNA</name>
        <dbReference type="ChEBI" id="CHEBI:16991"/>
    </ligand>
</feature>
<dbReference type="AlphaFoldDB" id="A0A0B2XBE1"/>
<keyword evidence="8 16" id="KW-0862">Zinc</keyword>
<feature type="active site" description="Proton donor" evidence="16">
    <location>
        <position position="3"/>
    </location>
</feature>
<evidence type="ECO:0000256" key="13">
    <source>
        <dbReference type="ARBA" id="ARBA00023295"/>
    </source>
</evidence>
<dbReference type="Gene3D" id="1.10.8.50">
    <property type="match status" value="1"/>
</dbReference>
<reference evidence="21" key="3">
    <citation type="submission" date="2023-02" db="EMBL/GenBank/DDBJ databases">
        <title>Complete genome sequence of Lactobacillus curvatus CACC879 isolated from Pig feces.</title>
        <authorList>
            <person name="Park S."/>
            <person name="Park M.A."/>
            <person name="Kim D.-H."/>
            <person name="Kim Y."/>
        </authorList>
    </citation>
    <scope>NUCLEOTIDE SEQUENCE</scope>
    <source>
        <strain evidence="21">CACC879</strain>
    </source>
</reference>
<comment type="cofactor">
    <cofactor evidence="16">
        <name>Zn(2+)</name>
        <dbReference type="ChEBI" id="CHEBI:29105"/>
    </cofactor>
    <text evidence="16">Binds 1 zinc ion per subunit.</text>
</comment>
<dbReference type="InterPro" id="IPR010663">
    <property type="entry name" value="Znf_FPG/IleRS"/>
</dbReference>
<keyword evidence="13 16" id="KW-0326">Glycosidase</keyword>
<evidence type="ECO:0000256" key="15">
    <source>
        <dbReference type="ARBA" id="ARBA00060177"/>
    </source>
</evidence>
<dbReference type="PANTHER" id="PTHR22993">
    <property type="entry name" value="FORMAMIDOPYRIMIDINE-DNA GLYCOSYLASE"/>
    <property type="match status" value="1"/>
</dbReference>
<dbReference type="Gene3D" id="3.20.190.10">
    <property type="entry name" value="MutM-like, N-terminal"/>
    <property type="match status" value="1"/>
</dbReference>
<accession>A0A0B2XBE1</accession>
<dbReference type="GO" id="GO:0140078">
    <property type="term" value="F:class I DNA-(apurinic or apyrimidinic site) endonuclease activity"/>
    <property type="evidence" value="ECO:0007669"/>
    <property type="project" value="UniProtKB-EC"/>
</dbReference>
<reference evidence="19 22" key="1">
    <citation type="submission" date="2017-07" db="EMBL/GenBank/DDBJ databases">
        <title>Lactobacillus curvatus MRS6 whole genome.</title>
        <authorList>
            <person name="Jans C."/>
            <person name="Lagler S."/>
            <person name="Lacroix C."/>
            <person name="Meile L."/>
            <person name="Stevens M.J.A."/>
        </authorList>
    </citation>
    <scope>NUCLEOTIDE SEQUENCE [LARGE SCALE GENOMIC DNA]</scope>
    <source>
        <strain evidence="19 22">MRS6</strain>
    </source>
</reference>
<name>A0A0B2XBE1_LATCU</name>
<dbReference type="NCBIfam" id="NF002211">
    <property type="entry name" value="PRK01103.1"/>
    <property type="match status" value="1"/>
</dbReference>
<evidence type="ECO:0000256" key="2">
    <source>
        <dbReference type="ARBA" id="ARBA00009409"/>
    </source>
</evidence>
<dbReference type="InterPro" id="IPR000214">
    <property type="entry name" value="Znf_DNA_glyclase/AP_lyase"/>
</dbReference>
<dbReference type="FunFam" id="1.10.8.50:FF:000003">
    <property type="entry name" value="Formamidopyrimidine-DNA glycosylase"/>
    <property type="match status" value="1"/>
</dbReference>
<evidence type="ECO:0000256" key="4">
    <source>
        <dbReference type="ARBA" id="ARBA00022723"/>
    </source>
</evidence>
<feature type="binding site" evidence="16">
    <location>
        <position position="92"/>
    </location>
    <ligand>
        <name>DNA</name>
        <dbReference type="ChEBI" id="CHEBI:16991"/>
    </ligand>
</feature>
<dbReference type="EC" id="4.2.99.18" evidence="16"/>
<comment type="function">
    <text evidence="15">Involved in base excision repair of DNA damaged by oxidation or by mutagenic agents. Acts as a DNA glycosylase that recognizes and removes damaged bases. Has a preference for oxidized purines, such as 7,8-dihydro-8-oxoguanine (8-oxoG). Has AP (apurinic/apyrimidinic) lyase activity and introduces nicks in the DNA strand. Cleaves the DNA backbone by beta-delta elimination to generate a single-strand break at the site of the removed base with both 3'- and 5'-phosphates.</text>
</comment>
<dbReference type="KEGG" id="lcv:FBA2_07085"/>
<dbReference type="SMART" id="SM01232">
    <property type="entry name" value="H2TH"/>
    <property type="match status" value="1"/>
</dbReference>
<comment type="caution">
    <text evidence="16">Lacks conserved residue(s) required for the propagation of feature annotation.</text>
</comment>
<keyword evidence="9 16" id="KW-0238">DNA-binding</keyword>
<proteinExistence type="inferred from homology"/>
<evidence type="ECO:0000256" key="16">
    <source>
        <dbReference type="HAMAP-Rule" id="MF_00103"/>
    </source>
</evidence>
<evidence type="ECO:0000256" key="9">
    <source>
        <dbReference type="ARBA" id="ARBA00023125"/>
    </source>
</evidence>
<dbReference type="Pfam" id="PF01149">
    <property type="entry name" value="Fapy_DNA_glyco"/>
    <property type="match status" value="1"/>
</dbReference>
<keyword evidence="4 16" id="KW-0479">Metal-binding</keyword>
<evidence type="ECO:0000256" key="6">
    <source>
        <dbReference type="ARBA" id="ARBA00022771"/>
    </source>
</evidence>
<reference evidence="20 23" key="2">
    <citation type="submission" date="2021-05" db="EMBL/GenBank/DDBJ databases">
        <title>Complete Genome Sequence of Latilactobacillus sp. Strain WDN19, a High D-Aspartate-producing Lactic Acid Bacterium Isolated from a Japanese Pickle.</title>
        <authorList>
            <person name="Kajitani K."/>
            <person name="Takahashi S."/>
        </authorList>
    </citation>
    <scope>NUCLEOTIDE SEQUENCE [LARGE SCALE GENOMIC DNA]</scope>
    <source>
        <strain evidence="20 23">WDN19</strain>
    </source>
</reference>
<feature type="domain" description="FPG-type" evidence="17">
    <location>
        <begin position="239"/>
        <end position="273"/>
    </location>
</feature>
<dbReference type="GeneID" id="49610830"/>
<dbReference type="GO" id="GO:0008270">
    <property type="term" value="F:zinc ion binding"/>
    <property type="evidence" value="ECO:0007669"/>
    <property type="project" value="UniProtKB-UniRule"/>
</dbReference>
<evidence type="ECO:0000256" key="7">
    <source>
        <dbReference type="ARBA" id="ARBA00022801"/>
    </source>
</evidence>
<dbReference type="EC" id="3.2.2.23" evidence="16"/>
<organism evidence="21 24">
    <name type="scientific">Latilactobacillus curvatus</name>
    <name type="common">Lactobacillus curvatus</name>
    <dbReference type="NCBI Taxonomy" id="28038"/>
    <lineage>
        <taxon>Bacteria</taxon>
        <taxon>Bacillati</taxon>
        <taxon>Bacillota</taxon>
        <taxon>Bacilli</taxon>
        <taxon>Lactobacillales</taxon>
        <taxon>Lactobacillaceae</taxon>
        <taxon>Latilactobacillus</taxon>
    </lineage>
</organism>
<dbReference type="Proteomes" id="UP000199749">
    <property type="component" value="Chromosome"/>
</dbReference>
<sequence length="279" mass="31582">MPELPEVENVRRGLEQLVVGKTVQAIEIRWSKIISNPDDVFVEGLVGRQIIGVDRRGKYLLIRFDQNLTVVSHLRMEGKYEVDDQSVPMTKHTHVIWTFTDGQQLRYLDSRKFGRMLLIETGQENTVSGLKDLGVEPTPTTFKKTAFYQALQKHKKAIKPLLLDQKIVTGLGNIYVDETLWLSQIHPETPANLLTKAETDRLHDEIITELELATNNGGTTVNTFLNAAGHAGAFQDMLHVYGKKGQPCDRCQTPIEKIKVAQRGTHFCPRCQIKREAVQ</sequence>
<dbReference type="InterPro" id="IPR035937">
    <property type="entry name" value="FPG_N"/>
</dbReference>
<keyword evidence="12 16" id="KW-0511">Multifunctional enzyme</keyword>
<dbReference type="CDD" id="cd08966">
    <property type="entry name" value="EcFpg-like_N"/>
    <property type="match status" value="1"/>
</dbReference>
<dbReference type="PROSITE" id="PS51066">
    <property type="entry name" value="ZF_FPG_2"/>
    <property type="match status" value="1"/>
</dbReference>
<keyword evidence="11 16" id="KW-0456">Lyase</keyword>
<dbReference type="PROSITE" id="PS51068">
    <property type="entry name" value="FPG_CAT"/>
    <property type="match status" value="1"/>
</dbReference>
<dbReference type="SMART" id="SM00898">
    <property type="entry name" value="Fapy_DNA_glyco"/>
    <property type="match status" value="1"/>
</dbReference>
<keyword evidence="10 16" id="KW-0234">DNA repair</keyword>
<keyword evidence="23" id="KW-1185">Reference proteome</keyword>
<dbReference type="InterPro" id="IPR010979">
    <property type="entry name" value="Ribosomal_uS13-like_H2TH"/>
</dbReference>
<evidence type="ECO:0000259" key="18">
    <source>
        <dbReference type="PROSITE" id="PS51068"/>
    </source>
</evidence>
<feature type="active site" description="Schiff-base intermediate with DNA" evidence="16">
    <location>
        <position position="2"/>
    </location>
</feature>
<dbReference type="GO" id="GO:0006284">
    <property type="term" value="P:base-excision repair"/>
    <property type="evidence" value="ECO:0007669"/>
    <property type="project" value="InterPro"/>
</dbReference>
<dbReference type="EMBL" id="CP022474">
    <property type="protein sequence ID" value="ASN59678.1"/>
    <property type="molecule type" value="Genomic_DNA"/>
</dbReference>
<dbReference type="Proteomes" id="UP000825100">
    <property type="component" value="Chromosome"/>
</dbReference>
<dbReference type="EMBL" id="CP117683">
    <property type="protein sequence ID" value="WDC91720.1"/>
    <property type="molecule type" value="Genomic_DNA"/>
</dbReference>
<comment type="catalytic activity">
    <reaction evidence="14 16">
        <text>2'-deoxyribonucleotide-(2'-deoxyribose 5'-phosphate)-2'-deoxyribonucleotide-DNA = a 3'-end 2'-deoxyribonucleotide-(2,3-dehydro-2,3-deoxyribose 5'-phosphate)-DNA + a 5'-end 5'-phospho-2'-deoxyribonucleoside-DNA + H(+)</text>
        <dbReference type="Rhea" id="RHEA:66592"/>
        <dbReference type="Rhea" id="RHEA-COMP:13180"/>
        <dbReference type="Rhea" id="RHEA-COMP:16897"/>
        <dbReference type="Rhea" id="RHEA-COMP:17067"/>
        <dbReference type="ChEBI" id="CHEBI:15378"/>
        <dbReference type="ChEBI" id="CHEBI:136412"/>
        <dbReference type="ChEBI" id="CHEBI:157695"/>
        <dbReference type="ChEBI" id="CHEBI:167181"/>
        <dbReference type="EC" id="4.2.99.18"/>
    </reaction>
</comment>
<dbReference type="HAMAP" id="MF_00103">
    <property type="entry name" value="Fapy_DNA_glycosyl"/>
    <property type="match status" value="1"/>
</dbReference>
<evidence type="ECO:0000259" key="17">
    <source>
        <dbReference type="PROSITE" id="PS51066"/>
    </source>
</evidence>
<dbReference type="SUPFAM" id="SSF46946">
    <property type="entry name" value="S13-like H2TH domain"/>
    <property type="match status" value="1"/>
</dbReference>
<evidence type="ECO:0000256" key="11">
    <source>
        <dbReference type="ARBA" id="ARBA00023239"/>
    </source>
</evidence>